<dbReference type="Proteomes" id="UP001464555">
    <property type="component" value="Unassembled WGS sequence"/>
</dbReference>
<name>A0ABU9HW15_9FLAO</name>
<feature type="active site" evidence="4">
    <location>
        <position position="19"/>
    </location>
</feature>
<protein>
    <recommendedName>
        <fullName evidence="2">protein-glutamate methylesterase</fullName>
        <ecNumber evidence="2">3.1.1.61</ecNumber>
    </recommendedName>
</protein>
<dbReference type="PANTHER" id="PTHR42872:SF6">
    <property type="entry name" value="PROTEIN-GLUTAMATE METHYLESTERASE_PROTEIN-GLUTAMINE GLUTAMINASE"/>
    <property type="match status" value="1"/>
</dbReference>
<gene>
    <name evidence="6" type="ORF">AAEO56_06900</name>
</gene>
<dbReference type="InterPro" id="IPR035909">
    <property type="entry name" value="CheB_C"/>
</dbReference>
<organism evidence="6 7">
    <name type="scientific">Flavobacterium arundinis</name>
    <dbReference type="NCBI Taxonomy" id="3139143"/>
    <lineage>
        <taxon>Bacteria</taxon>
        <taxon>Pseudomonadati</taxon>
        <taxon>Bacteroidota</taxon>
        <taxon>Flavobacteriia</taxon>
        <taxon>Flavobacteriales</taxon>
        <taxon>Flavobacteriaceae</taxon>
        <taxon>Flavobacterium</taxon>
    </lineage>
</organism>
<dbReference type="EC" id="3.1.1.61" evidence="2"/>
<proteinExistence type="predicted"/>
<reference evidence="6 7" key="1">
    <citation type="submission" date="2024-04" db="EMBL/GenBank/DDBJ databases">
        <title>Flavobacterium sp. DGU11 16S ribosomal RNA gene Genome sequencing and assembly.</title>
        <authorList>
            <person name="Park S."/>
        </authorList>
    </citation>
    <scope>NUCLEOTIDE SEQUENCE [LARGE SCALE GENOMIC DNA]</scope>
    <source>
        <strain evidence="6 7">DGU11</strain>
    </source>
</reference>
<evidence type="ECO:0000313" key="7">
    <source>
        <dbReference type="Proteomes" id="UP001464555"/>
    </source>
</evidence>
<keyword evidence="1 4" id="KW-0378">Hydrolase</keyword>
<evidence type="ECO:0000313" key="6">
    <source>
        <dbReference type="EMBL" id="MEL1243984.1"/>
    </source>
</evidence>
<evidence type="ECO:0000256" key="2">
    <source>
        <dbReference type="ARBA" id="ARBA00039140"/>
    </source>
</evidence>
<dbReference type="PANTHER" id="PTHR42872">
    <property type="entry name" value="PROTEIN-GLUTAMATE METHYLESTERASE/PROTEIN-GLUTAMINE GLUTAMINASE"/>
    <property type="match status" value="1"/>
</dbReference>
<accession>A0ABU9HW15</accession>
<feature type="domain" description="CheB-type methylesterase" evidence="5">
    <location>
        <begin position="7"/>
        <end position="198"/>
    </location>
</feature>
<evidence type="ECO:0000256" key="4">
    <source>
        <dbReference type="PROSITE-ProRule" id="PRU00050"/>
    </source>
</evidence>
<comment type="caution">
    <text evidence="6">The sequence shown here is derived from an EMBL/GenBank/DDBJ whole genome shotgun (WGS) entry which is preliminary data.</text>
</comment>
<dbReference type="EMBL" id="JBBYHR010000003">
    <property type="protein sequence ID" value="MEL1243984.1"/>
    <property type="molecule type" value="Genomic_DNA"/>
</dbReference>
<feature type="active site" evidence="4">
    <location>
        <position position="46"/>
    </location>
</feature>
<dbReference type="Pfam" id="PF01339">
    <property type="entry name" value="CheB_methylest"/>
    <property type="match status" value="1"/>
</dbReference>
<feature type="active site" evidence="4">
    <location>
        <position position="140"/>
    </location>
</feature>
<dbReference type="InterPro" id="IPR011247">
    <property type="entry name" value="Chemotax_prot-Glu_Me-esterase"/>
</dbReference>
<dbReference type="RefSeq" id="WP_341696296.1">
    <property type="nucleotide sequence ID" value="NZ_JBBYHR010000003.1"/>
</dbReference>
<dbReference type="SUPFAM" id="SSF52738">
    <property type="entry name" value="Methylesterase CheB, C-terminal domain"/>
    <property type="match status" value="1"/>
</dbReference>
<dbReference type="CDD" id="cd16433">
    <property type="entry name" value="CheB"/>
    <property type="match status" value="1"/>
</dbReference>
<keyword evidence="4" id="KW-0145">Chemotaxis</keyword>
<dbReference type="InterPro" id="IPR000673">
    <property type="entry name" value="Sig_transdc_resp-reg_Me-estase"/>
</dbReference>
<dbReference type="PIRSF" id="PIRSF036461">
    <property type="entry name" value="Chmtx_methlestr"/>
    <property type="match status" value="1"/>
</dbReference>
<evidence type="ECO:0000256" key="1">
    <source>
        <dbReference type="ARBA" id="ARBA00022801"/>
    </source>
</evidence>
<keyword evidence="7" id="KW-1185">Reference proteome</keyword>
<dbReference type="PROSITE" id="PS50122">
    <property type="entry name" value="CHEB"/>
    <property type="match status" value="1"/>
</dbReference>
<evidence type="ECO:0000259" key="5">
    <source>
        <dbReference type="PROSITE" id="PS50122"/>
    </source>
</evidence>
<sequence>MLNSKIEYASNQVIVIGTSAGGMSALNKLLSQLQPDFPVPILVVQHISADAAGNALINSLNKATSLNCIHAINGAGLSPGHVYLAPSDHHMMIDLNQKLLITKGAHENRSRPAINPLFRSAGVAFGSGVLGILLTGYLDDGTDGLKVIRECGGICVVQDPEDADYPDMPKNAINQVPVDYVVPINEMGGLIYQLISRKIKKSVPIPKNILIETKIAERVTSDLQSVNALGVQAPFNCPGCGGVLWKIDGGEGARYRCHTGHAYTSATLLADQTMKIEETMWTALRMFEERKNLLMTVSKDNKGAVSKSALERAQLSQVHIDRIRKILLSDDKGSFGDIPA</sequence>
<evidence type="ECO:0000256" key="3">
    <source>
        <dbReference type="ARBA" id="ARBA00048267"/>
    </source>
</evidence>
<comment type="catalytic activity">
    <reaction evidence="3">
        <text>[protein]-L-glutamate 5-O-methyl ester + H2O = L-glutamyl-[protein] + methanol + H(+)</text>
        <dbReference type="Rhea" id="RHEA:23236"/>
        <dbReference type="Rhea" id="RHEA-COMP:10208"/>
        <dbReference type="Rhea" id="RHEA-COMP:10311"/>
        <dbReference type="ChEBI" id="CHEBI:15377"/>
        <dbReference type="ChEBI" id="CHEBI:15378"/>
        <dbReference type="ChEBI" id="CHEBI:17790"/>
        <dbReference type="ChEBI" id="CHEBI:29973"/>
        <dbReference type="ChEBI" id="CHEBI:82795"/>
        <dbReference type="EC" id="3.1.1.61"/>
    </reaction>
</comment>
<dbReference type="Gene3D" id="3.40.50.180">
    <property type="entry name" value="Methylesterase CheB, C-terminal domain"/>
    <property type="match status" value="1"/>
</dbReference>